<evidence type="ECO:0000313" key="2">
    <source>
        <dbReference type="EMBL" id="QIZ03258.1"/>
    </source>
</evidence>
<feature type="coiled-coil region" evidence="1">
    <location>
        <begin position="142"/>
        <end position="169"/>
    </location>
</feature>
<keyword evidence="1" id="KW-0175">Coiled coil</keyword>
<organism evidence="2">
    <name type="scientific">Blueberry red ringspot virus</name>
    <dbReference type="NCBI Taxonomy" id="172220"/>
    <lineage>
        <taxon>Viruses</taxon>
        <taxon>Riboviria</taxon>
        <taxon>Pararnavirae</taxon>
        <taxon>Artverviricota</taxon>
        <taxon>Revtraviricetes</taxon>
        <taxon>Ortervirales</taxon>
        <taxon>Caulimoviridae</taxon>
        <taxon>Soymovirus</taxon>
        <taxon>Soymovirus maculavaccinii</taxon>
    </lineage>
</organism>
<protein>
    <submittedName>
        <fullName evidence="2">Uncharacterized protein</fullName>
    </submittedName>
</protein>
<sequence length="186" mass="21619">MEIPDLSQLSNIVLTDNPGTNPGIPYKGKIISIPKNLLPEKTEYSLAYDGSHEQRILPMLRFITAILNNQTEILSFLSINQIKSGTVFTEKYFEEQKNNISIQLEQNRRNIFQKLEELKGLYDKKQDTIIQHSNRIINLITEIEHKKDLDEIKNTLKEIKKDLVDNNNQKEVKELIESLKDISDRI</sequence>
<proteinExistence type="predicted"/>
<evidence type="ECO:0000256" key="1">
    <source>
        <dbReference type="SAM" id="Coils"/>
    </source>
</evidence>
<dbReference type="EMBL" id="MN380631">
    <property type="protein sequence ID" value="QIZ03258.1"/>
    <property type="molecule type" value="Genomic_DNA"/>
</dbReference>
<name>A0A6H1NQ55_9VIRU</name>
<reference evidence="2" key="1">
    <citation type="submission" date="2019-08" db="EMBL/GenBank/DDBJ databases">
        <title>Determination of blueberry red ringspot virus genomes in Florida through analysis of blueberry root transcriptomes.</title>
        <authorList>
            <person name="Saad N."/>
            <person name="Alcala-Briseno R.I."/>
            <person name="Polston J.E."/>
            <person name="Olmstead J.W."/>
            <person name="Varsani A."/>
            <person name="Harmon P.F."/>
        </authorList>
    </citation>
    <scope>NUCLEOTIDE SEQUENCE</scope>
</reference>
<dbReference type="EMBL" id="MN380635">
    <property type="protein sequence ID" value="QIZ03290.1"/>
    <property type="molecule type" value="Genomic_DNA"/>
</dbReference>
<accession>A0A6H1NQ55</accession>